<evidence type="ECO:0000256" key="1">
    <source>
        <dbReference type="SAM" id="MobiDB-lite"/>
    </source>
</evidence>
<keyword evidence="4" id="KW-1185">Reference proteome</keyword>
<name>A0A512C2I6_9HYPH</name>
<gene>
    <name evidence="3" type="ORF">MAE02_61050</name>
</gene>
<reference evidence="3 4" key="1">
    <citation type="submission" date="2019-07" db="EMBL/GenBank/DDBJ databases">
        <title>Whole genome shotgun sequence of Microvirga aerophila NBRC 106136.</title>
        <authorList>
            <person name="Hosoyama A."/>
            <person name="Uohara A."/>
            <person name="Ohji S."/>
            <person name="Ichikawa N."/>
        </authorList>
    </citation>
    <scope>NUCLEOTIDE SEQUENCE [LARGE SCALE GENOMIC DNA]</scope>
    <source>
        <strain evidence="3 4">NBRC 106136</strain>
    </source>
</reference>
<evidence type="ECO:0000259" key="2">
    <source>
        <dbReference type="Pfam" id="PF21834"/>
    </source>
</evidence>
<feature type="region of interest" description="Disordered" evidence="1">
    <location>
        <begin position="1"/>
        <end position="23"/>
    </location>
</feature>
<evidence type="ECO:0000313" key="3">
    <source>
        <dbReference type="EMBL" id="GEO18409.1"/>
    </source>
</evidence>
<dbReference type="Pfam" id="PF21834">
    <property type="entry name" value="DUF6894"/>
    <property type="match status" value="1"/>
</dbReference>
<evidence type="ECO:0000313" key="4">
    <source>
        <dbReference type="Proteomes" id="UP000321085"/>
    </source>
</evidence>
<proteinExistence type="predicted"/>
<dbReference type="InterPro" id="IPR054189">
    <property type="entry name" value="DUF6894"/>
</dbReference>
<sequence length="121" mass="13354">MRSGKEPGGPSKPHDKTPPSKRHEVGKNVFVLIVLKHYSRTWRSLMPCYYFHIRNGSDFEEDPDGTELPDINAAHAEALIVAQELAAAVPEFDSDTIIEIADETGQTVLLVPFSEAIGPIQ</sequence>
<organism evidence="3 4">
    <name type="scientific">Microvirga aerophila</name>
    <dbReference type="NCBI Taxonomy" id="670291"/>
    <lineage>
        <taxon>Bacteria</taxon>
        <taxon>Pseudomonadati</taxon>
        <taxon>Pseudomonadota</taxon>
        <taxon>Alphaproteobacteria</taxon>
        <taxon>Hyphomicrobiales</taxon>
        <taxon>Methylobacteriaceae</taxon>
        <taxon>Microvirga</taxon>
    </lineage>
</organism>
<dbReference type="RefSeq" id="WP_147022996.1">
    <property type="nucleotide sequence ID" value="NZ_BJYU01000189.1"/>
</dbReference>
<dbReference type="AlphaFoldDB" id="A0A512C2I6"/>
<dbReference type="EMBL" id="BJYU01000189">
    <property type="protein sequence ID" value="GEO18409.1"/>
    <property type="molecule type" value="Genomic_DNA"/>
</dbReference>
<comment type="caution">
    <text evidence="3">The sequence shown here is derived from an EMBL/GenBank/DDBJ whole genome shotgun (WGS) entry which is preliminary data.</text>
</comment>
<feature type="compositionally biased region" description="Basic and acidic residues" evidence="1">
    <location>
        <begin position="12"/>
        <end position="23"/>
    </location>
</feature>
<protein>
    <recommendedName>
        <fullName evidence="2">DUF6894 domain-containing protein</fullName>
    </recommendedName>
</protein>
<feature type="domain" description="DUF6894" evidence="2">
    <location>
        <begin position="49"/>
        <end position="114"/>
    </location>
</feature>
<accession>A0A512C2I6</accession>
<dbReference type="Proteomes" id="UP000321085">
    <property type="component" value="Unassembled WGS sequence"/>
</dbReference>